<dbReference type="InParanoid" id="B6IHV7"/>
<dbReference type="OMA" id="IAVYINF"/>
<organism evidence="2 3">
    <name type="scientific">Caenorhabditis briggsae</name>
    <dbReference type="NCBI Taxonomy" id="6238"/>
    <lineage>
        <taxon>Eukaryota</taxon>
        <taxon>Metazoa</taxon>
        <taxon>Ecdysozoa</taxon>
        <taxon>Nematoda</taxon>
        <taxon>Chromadorea</taxon>
        <taxon>Rhabditida</taxon>
        <taxon>Rhabditina</taxon>
        <taxon>Rhabditomorpha</taxon>
        <taxon>Rhabditoidea</taxon>
        <taxon>Rhabditidae</taxon>
        <taxon>Peloderinae</taxon>
        <taxon>Caenorhabditis</taxon>
    </lineage>
</organism>
<feature type="transmembrane region" description="Helical" evidence="1">
    <location>
        <begin position="82"/>
        <end position="102"/>
    </location>
</feature>
<sequence length="297" mass="34823">MVFFTIVFFFGLFEALVIIFQMLYFAALIVLHLNSSFHLSVITMNLLIMLRASVTLYSIISWDPDNRSSTWLEISHFLDYTSWNYSMAVMLVLAVHQYVMYHDKERNMFYFMDWHGLLLIFVFAVMAFLGIAQIGFGSMKRWFSYENGIMEVSNTNHIWLHCWMMKINYIFPVLIIAVYINFILKNRKLNTNVKESVKTFLIPESNRAILIIFISTLQMAINILNEFNTTPAATELSEKAPIDKLLTFSYSIPELFTPFFIFCSFKKFRDHWKFYIGKDIVRVGPDLPRGAFIIEVG</sequence>
<dbReference type="HOGENOM" id="CLU_937607_0_0_1"/>
<feature type="transmembrane region" description="Helical" evidence="1">
    <location>
        <begin position="42"/>
        <end position="62"/>
    </location>
</feature>
<gene>
    <name evidence="2 4" type="ORF">CBG26526</name>
    <name evidence="2" type="ORF">CBG_26526</name>
</gene>
<dbReference type="AlphaFoldDB" id="B6IHV7"/>
<evidence type="ECO:0000256" key="1">
    <source>
        <dbReference type="SAM" id="Phobius"/>
    </source>
</evidence>
<protein>
    <submittedName>
        <fullName evidence="2">Protein CBG26526</fullName>
    </submittedName>
</protein>
<name>B6IHV7_CAEBR</name>
<feature type="transmembrane region" description="Helical" evidence="1">
    <location>
        <begin position="158"/>
        <end position="184"/>
    </location>
</feature>
<dbReference type="RefSeq" id="XP_045099050.1">
    <property type="nucleotide sequence ID" value="XM_045236347.1"/>
</dbReference>
<evidence type="ECO:0000313" key="2">
    <source>
        <dbReference type="EMBL" id="CAR99487.1"/>
    </source>
</evidence>
<dbReference type="KEGG" id="cbr:CBG_26526"/>
<keyword evidence="1" id="KW-0472">Membrane</keyword>
<accession>B6IHV7</accession>
<keyword evidence="1" id="KW-1133">Transmembrane helix</keyword>
<feature type="transmembrane region" description="Helical" evidence="1">
    <location>
        <begin position="114"/>
        <end position="138"/>
    </location>
</feature>
<feature type="transmembrane region" description="Helical" evidence="1">
    <location>
        <begin position="6"/>
        <end position="30"/>
    </location>
</feature>
<dbReference type="WormBase" id="CBG26526">
    <property type="protein sequence ID" value="CBP46784"/>
    <property type="gene ID" value="WBGene00087940"/>
</dbReference>
<dbReference type="eggNOG" id="ENOG502TK1J">
    <property type="taxonomic scope" value="Eukaryota"/>
</dbReference>
<dbReference type="EMBL" id="HE601209">
    <property type="protein sequence ID" value="CAR99487.1"/>
    <property type="molecule type" value="Genomic_DNA"/>
</dbReference>
<reference evidence="2 3" key="2">
    <citation type="journal article" date="2011" name="PLoS Genet.">
        <title>Caenorhabditis briggsae recombinant inbred line genotypes reveal inter-strain incompatibility and the evolution of recombination.</title>
        <authorList>
            <person name="Ross J.A."/>
            <person name="Koboldt D.C."/>
            <person name="Staisch J.E."/>
            <person name="Chamberlin H.M."/>
            <person name="Gupta B.P."/>
            <person name="Miller R.D."/>
            <person name="Baird S.E."/>
            <person name="Haag E.S."/>
        </authorList>
    </citation>
    <scope>NUCLEOTIDE SEQUENCE [LARGE SCALE GENOMIC DNA]</scope>
    <source>
        <strain evidence="2 3">AF16</strain>
    </source>
</reference>
<keyword evidence="3" id="KW-1185">Reference proteome</keyword>
<dbReference type="Proteomes" id="UP000008549">
    <property type="component" value="Unassembled WGS sequence"/>
</dbReference>
<evidence type="ECO:0000313" key="3">
    <source>
        <dbReference type="Proteomes" id="UP000008549"/>
    </source>
</evidence>
<dbReference type="CTD" id="68918004"/>
<evidence type="ECO:0000313" key="4">
    <source>
        <dbReference type="WormBase" id="CBG26526"/>
    </source>
</evidence>
<reference evidence="2 3" key="1">
    <citation type="journal article" date="2003" name="PLoS Biol.">
        <title>The genome sequence of Caenorhabditis briggsae: a platform for comparative genomics.</title>
        <authorList>
            <person name="Stein L.D."/>
            <person name="Bao Z."/>
            <person name="Blasiar D."/>
            <person name="Blumenthal T."/>
            <person name="Brent M.R."/>
            <person name="Chen N."/>
            <person name="Chinwalla A."/>
            <person name="Clarke L."/>
            <person name="Clee C."/>
            <person name="Coghlan A."/>
            <person name="Coulson A."/>
            <person name="D'Eustachio P."/>
            <person name="Fitch D.H."/>
            <person name="Fulton L.A."/>
            <person name="Fulton R.E."/>
            <person name="Griffiths-Jones S."/>
            <person name="Harris T.W."/>
            <person name="Hillier L.W."/>
            <person name="Kamath R."/>
            <person name="Kuwabara P.E."/>
            <person name="Mardis E.R."/>
            <person name="Marra M.A."/>
            <person name="Miner T.L."/>
            <person name="Minx P."/>
            <person name="Mullikin J.C."/>
            <person name="Plumb R.W."/>
            <person name="Rogers J."/>
            <person name="Schein J.E."/>
            <person name="Sohrmann M."/>
            <person name="Spieth J."/>
            <person name="Stajich J.E."/>
            <person name="Wei C."/>
            <person name="Willey D."/>
            <person name="Wilson R.K."/>
            <person name="Durbin R."/>
            <person name="Waterston R.H."/>
        </authorList>
    </citation>
    <scope>NUCLEOTIDE SEQUENCE [LARGE SCALE GENOMIC DNA]</scope>
    <source>
        <strain evidence="2 3">AF16</strain>
    </source>
</reference>
<keyword evidence="1" id="KW-0812">Transmembrane</keyword>
<dbReference type="GeneID" id="68918004"/>
<proteinExistence type="predicted"/>